<reference evidence="3 4" key="1">
    <citation type="submission" date="2020-02" db="EMBL/GenBank/DDBJ databases">
        <title>Genomic and physiological characterization of two novel Nitrospinaceae genera.</title>
        <authorList>
            <person name="Mueller A.J."/>
            <person name="Jung M.-Y."/>
            <person name="Strachan C.R."/>
            <person name="Herbold C.W."/>
            <person name="Kirkegaard R.H."/>
            <person name="Daims H."/>
        </authorList>
    </citation>
    <scope>NUCLEOTIDE SEQUENCE [LARGE SCALE GENOMIC DNA]</scope>
    <source>
        <strain evidence="3">EB</strain>
    </source>
</reference>
<evidence type="ECO:0000313" key="4">
    <source>
        <dbReference type="Proteomes" id="UP000594688"/>
    </source>
</evidence>
<sequence>MTAPIKKELAKMKKKQAPEVQAKEIQGTIELHSDRTLDQPMGARLFVFVRPEGQTAGPPLAVKRYDSYRLPFEFTIGPADAMLEGIPFEGPLTLSARLDADGSPKSGPGDIEGRVAVTPGAKNVTLVLDTLIAPDPNMQIAGTISLSKALESKAPEGASLFIIARKAGSTGGGPPLAVKRVTSPEFPMEFSIGQANTMLPGAVFEGPIDLHVRLDQDGTVRPSAGDIEGRVQSKAGEANIQLVLNSLVEG</sequence>
<accession>A0A7T0BUV6</accession>
<name>A0A7T0BUV6_9BACT</name>
<evidence type="ECO:0000256" key="1">
    <source>
        <dbReference type="SAM" id="MobiDB-lite"/>
    </source>
</evidence>
<gene>
    <name evidence="3" type="ORF">G3M70_05020</name>
</gene>
<feature type="domain" description="Cytochrome c-type biogenesis protein H Ig-like" evidence="2">
    <location>
        <begin position="141"/>
        <end position="235"/>
    </location>
</feature>
<dbReference type="Proteomes" id="UP000594688">
    <property type="component" value="Chromosome"/>
</dbReference>
<feature type="domain" description="Cytochrome c-type biogenesis protein H Ig-like" evidence="2">
    <location>
        <begin position="26"/>
        <end position="129"/>
    </location>
</feature>
<dbReference type="KEGG" id="nli:G3M70_05020"/>
<dbReference type="EMBL" id="CP048685">
    <property type="protein sequence ID" value="QPJ61283.1"/>
    <property type="molecule type" value="Genomic_DNA"/>
</dbReference>
<evidence type="ECO:0000313" key="3">
    <source>
        <dbReference type="EMBL" id="QPJ61283.1"/>
    </source>
</evidence>
<organism evidence="3 4">
    <name type="scientific">Candidatus Nitronauta litoralis</name>
    <dbReference type="NCBI Taxonomy" id="2705533"/>
    <lineage>
        <taxon>Bacteria</taxon>
        <taxon>Pseudomonadati</taxon>
        <taxon>Nitrospinota/Tectimicrobiota group</taxon>
        <taxon>Nitrospinota</taxon>
        <taxon>Nitrospinia</taxon>
        <taxon>Nitrospinales</taxon>
        <taxon>Nitrospinaceae</taxon>
        <taxon>Candidatus Nitronauta</taxon>
    </lineage>
</organism>
<feature type="compositionally biased region" description="Basic and acidic residues" evidence="1">
    <location>
        <begin position="1"/>
        <end position="11"/>
    </location>
</feature>
<evidence type="ECO:0000259" key="2">
    <source>
        <dbReference type="Pfam" id="PF23892"/>
    </source>
</evidence>
<feature type="region of interest" description="Disordered" evidence="1">
    <location>
        <begin position="1"/>
        <end position="21"/>
    </location>
</feature>
<protein>
    <recommendedName>
        <fullName evidence="2">Cytochrome c-type biogenesis protein H Ig-like domain-containing protein</fullName>
    </recommendedName>
</protein>
<dbReference type="Pfam" id="PF23892">
    <property type="entry name" value="Ig_CycH"/>
    <property type="match status" value="2"/>
</dbReference>
<proteinExistence type="predicted"/>
<dbReference type="AlphaFoldDB" id="A0A7T0BUV6"/>
<dbReference type="InterPro" id="IPR056412">
    <property type="entry name" value="Ig_CycH"/>
</dbReference>